<feature type="region of interest" description="Disordered" evidence="1">
    <location>
        <begin position="77"/>
        <end position="108"/>
    </location>
</feature>
<reference evidence="3" key="2">
    <citation type="submission" date="2025-09" db="UniProtKB">
        <authorList>
            <consortium name="Ensembl"/>
        </authorList>
    </citation>
    <scope>IDENTIFICATION</scope>
</reference>
<dbReference type="GO" id="GO:0042602">
    <property type="term" value="F:riboflavin reductase (NADPH) activity"/>
    <property type="evidence" value="ECO:0007669"/>
    <property type="project" value="TreeGrafter"/>
</dbReference>
<dbReference type="Pfam" id="PF13460">
    <property type="entry name" value="NAD_binding_10"/>
    <property type="match status" value="1"/>
</dbReference>
<proteinExistence type="predicted"/>
<evidence type="ECO:0000313" key="4">
    <source>
        <dbReference type="Proteomes" id="UP000694551"/>
    </source>
</evidence>
<sequence>GGGGRSLSGAATGRAGLEGPYGADRARWSVTVLVRDRARLPPQPRPLRVLVGDARDPVAVGEAVRGQDAAIILLGTRDDLGTGGGTPPHSPEGPPHSPRGPWTPTLHRFGGTPLALGVIWGDAPGPGGHWTPTPHRYGGTPLALGVAGPRYPIDMGGPPWPWGSLDPDTP</sequence>
<feature type="domain" description="NAD(P)-binding" evidence="2">
    <location>
        <begin position="23"/>
        <end position="79"/>
    </location>
</feature>
<dbReference type="InterPro" id="IPR051606">
    <property type="entry name" value="Polyketide_Oxido-like"/>
</dbReference>
<evidence type="ECO:0000259" key="2">
    <source>
        <dbReference type="Pfam" id="PF13460"/>
    </source>
</evidence>
<dbReference type="GO" id="GO:0004074">
    <property type="term" value="F:biliverdin reductase [NAD(P)H] activity"/>
    <property type="evidence" value="ECO:0007669"/>
    <property type="project" value="TreeGrafter"/>
</dbReference>
<dbReference type="SUPFAM" id="SSF51735">
    <property type="entry name" value="NAD(P)-binding Rossmann-fold domains"/>
    <property type="match status" value="1"/>
</dbReference>
<feature type="compositionally biased region" description="Pro residues" evidence="1">
    <location>
        <begin position="88"/>
        <end position="98"/>
    </location>
</feature>
<evidence type="ECO:0000313" key="3">
    <source>
        <dbReference type="Ensembl" id="ENSSOCP00000019194.1"/>
    </source>
</evidence>
<dbReference type="Proteomes" id="UP000694551">
    <property type="component" value="Unplaced"/>
</dbReference>
<keyword evidence="4" id="KW-1185">Reference proteome</keyword>
<dbReference type="Ensembl" id="ENSSOCT00000019681.1">
    <property type="protein sequence ID" value="ENSSOCP00000019194.1"/>
    <property type="gene ID" value="ENSSOCG00000014342.1"/>
</dbReference>
<dbReference type="PANTHER" id="PTHR43355">
    <property type="entry name" value="FLAVIN REDUCTASE (NADPH)"/>
    <property type="match status" value="1"/>
</dbReference>
<name>A0A8D0FQA0_STROC</name>
<dbReference type="InterPro" id="IPR016040">
    <property type="entry name" value="NAD(P)-bd_dom"/>
</dbReference>
<reference evidence="3" key="1">
    <citation type="submission" date="2025-08" db="UniProtKB">
        <authorList>
            <consortium name="Ensembl"/>
        </authorList>
    </citation>
    <scope>IDENTIFICATION</scope>
</reference>
<evidence type="ECO:0000256" key="1">
    <source>
        <dbReference type="SAM" id="MobiDB-lite"/>
    </source>
</evidence>
<dbReference type="Gene3D" id="3.40.50.720">
    <property type="entry name" value="NAD(P)-binding Rossmann-like Domain"/>
    <property type="match status" value="1"/>
</dbReference>
<protein>
    <recommendedName>
        <fullName evidence="2">NAD(P)-binding domain-containing protein</fullName>
    </recommendedName>
</protein>
<dbReference type="AlphaFoldDB" id="A0A8D0FQA0"/>
<dbReference type="PANTHER" id="PTHR43355:SF2">
    <property type="entry name" value="FLAVIN REDUCTASE (NADPH)"/>
    <property type="match status" value="1"/>
</dbReference>
<dbReference type="InterPro" id="IPR036291">
    <property type="entry name" value="NAD(P)-bd_dom_sf"/>
</dbReference>
<organism evidence="3 4">
    <name type="scientific">Strix occidentalis caurina</name>
    <name type="common">northern spotted owl</name>
    <dbReference type="NCBI Taxonomy" id="311401"/>
    <lineage>
        <taxon>Eukaryota</taxon>
        <taxon>Metazoa</taxon>
        <taxon>Chordata</taxon>
        <taxon>Craniata</taxon>
        <taxon>Vertebrata</taxon>
        <taxon>Euteleostomi</taxon>
        <taxon>Archelosauria</taxon>
        <taxon>Archosauria</taxon>
        <taxon>Dinosauria</taxon>
        <taxon>Saurischia</taxon>
        <taxon>Theropoda</taxon>
        <taxon>Coelurosauria</taxon>
        <taxon>Aves</taxon>
        <taxon>Neognathae</taxon>
        <taxon>Neoaves</taxon>
        <taxon>Telluraves</taxon>
        <taxon>Strigiformes</taxon>
        <taxon>Strigidae</taxon>
        <taxon>Strix</taxon>
    </lineage>
</organism>
<feature type="region of interest" description="Disordered" evidence="1">
    <location>
        <begin position="1"/>
        <end position="21"/>
    </location>
</feature>
<accession>A0A8D0FQA0</accession>